<accession>A0A2K1JPC0</accession>
<name>A0A2K1JPC0_PHYPA</name>
<reference evidence="2" key="3">
    <citation type="submission" date="2020-12" db="UniProtKB">
        <authorList>
            <consortium name="EnsemblPlants"/>
        </authorList>
    </citation>
    <scope>IDENTIFICATION</scope>
</reference>
<dbReference type="EMBL" id="ABEU02000012">
    <property type="protein sequence ID" value="PNR43399.1"/>
    <property type="molecule type" value="Genomic_DNA"/>
</dbReference>
<dbReference type="Gramene" id="Pp3c12_3930V3.1">
    <property type="protein sequence ID" value="Pp3c12_3930V3.1"/>
    <property type="gene ID" value="Pp3c12_3930"/>
</dbReference>
<dbReference type="GeneID" id="112289992"/>
<protein>
    <submittedName>
        <fullName evidence="1 2">Uncharacterized protein</fullName>
    </submittedName>
</protein>
<dbReference type="OrthoDB" id="1898167at2759"/>
<dbReference type="PANTHER" id="PTHR35830:SF1">
    <property type="entry name" value="OS05G0299200 PROTEIN"/>
    <property type="match status" value="1"/>
</dbReference>
<dbReference type="Proteomes" id="UP000006727">
    <property type="component" value="Chromosome 12"/>
</dbReference>
<evidence type="ECO:0000313" key="2">
    <source>
        <dbReference type="EnsemblPlants" id="Pp3c12_3930V3.1"/>
    </source>
</evidence>
<keyword evidence="3" id="KW-1185">Reference proteome</keyword>
<dbReference type="KEGG" id="ppp:112289992"/>
<reference evidence="1 3" key="1">
    <citation type="journal article" date="2008" name="Science">
        <title>The Physcomitrella genome reveals evolutionary insights into the conquest of land by plants.</title>
        <authorList>
            <person name="Rensing S."/>
            <person name="Lang D."/>
            <person name="Zimmer A."/>
            <person name="Terry A."/>
            <person name="Salamov A."/>
            <person name="Shapiro H."/>
            <person name="Nishiyama T."/>
            <person name="Perroud P.-F."/>
            <person name="Lindquist E."/>
            <person name="Kamisugi Y."/>
            <person name="Tanahashi T."/>
            <person name="Sakakibara K."/>
            <person name="Fujita T."/>
            <person name="Oishi K."/>
            <person name="Shin-I T."/>
            <person name="Kuroki Y."/>
            <person name="Toyoda A."/>
            <person name="Suzuki Y."/>
            <person name="Hashimoto A."/>
            <person name="Yamaguchi K."/>
            <person name="Sugano A."/>
            <person name="Kohara Y."/>
            <person name="Fujiyama A."/>
            <person name="Anterola A."/>
            <person name="Aoki S."/>
            <person name="Ashton N."/>
            <person name="Barbazuk W.B."/>
            <person name="Barker E."/>
            <person name="Bennetzen J."/>
            <person name="Bezanilla M."/>
            <person name="Blankenship R."/>
            <person name="Cho S.H."/>
            <person name="Dutcher S."/>
            <person name="Estelle M."/>
            <person name="Fawcett J.A."/>
            <person name="Gundlach H."/>
            <person name="Hanada K."/>
            <person name="Heyl A."/>
            <person name="Hicks K.A."/>
            <person name="Hugh J."/>
            <person name="Lohr M."/>
            <person name="Mayer K."/>
            <person name="Melkozernov A."/>
            <person name="Murata T."/>
            <person name="Nelson D."/>
            <person name="Pils B."/>
            <person name="Prigge M."/>
            <person name="Reiss B."/>
            <person name="Renner T."/>
            <person name="Rombauts S."/>
            <person name="Rushton P."/>
            <person name="Sanderfoot A."/>
            <person name="Schween G."/>
            <person name="Shiu S.-H."/>
            <person name="Stueber K."/>
            <person name="Theodoulou F.L."/>
            <person name="Tu H."/>
            <person name="Van de Peer Y."/>
            <person name="Verrier P.J."/>
            <person name="Waters E."/>
            <person name="Wood A."/>
            <person name="Yang L."/>
            <person name="Cove D."/>
            <person name="Cuming A."/>
            <person name="Hasebe M."/>
            <person name="Lucas S."/>
            <person name="Mishler D.B."/>
            <person name="Reski R."/>
            <person name="Grigoriev I."/>
            <person name="Quatrano R.S."/>
            <person name="Boore J.L."/>
        </authorList>
    </citation>
    <scope>NUCLEOTIDE SEQUENCE [LARGE SCALE GENOMIC DNA]</scope>
    <source>
        <strain evidence="2 3">cv. Gransden 2004</strain>
    </source>
</reference>
<dbReference type="EnsemblPlants" id="Pp3c12_3930V3.1">
    <property type="protein sequence ID" value="Pp3c12_3930V3.1"/>
    <property type="gene ID" value="Pp3c12_3930"/>
</dbReference>
<dbReference type="Gramene" id="Pp3c12_3930V3.2">
    <property type="protein sequence ID" value="Pp3c12_3930V3.2"/>
    <property type="gene ID" value="Pp3c12_3930"/>
</dbReference>
<evidence type="ECO:0000313" key="1">
    <source>
        <dbReference type="EMBL" id="PNR43399.1"/>
    </source>
</evidence>
<dbReference type="PANTHER" id="PTHR35830">
    <property type="entry name" value="OS05G0299200 PROTEIN"/>
    <property type="match status" value="1"/>
</dbReference>
<dbReference type="RefSeq" id="XP_024391587.1">
    <property type="nucleotide sequence ID" value="XM_024535819.2"/>
</dbReference>
<sequence>MMLHGLNSAVARGLWGEHRVVHAQLGVRGRGCVLRRGDVGSGCHGMGTAFPSGEGFGVLSELVSFRIASFPSSSSAPLPIPVRCQGGRRHHRRRELPVDSGRKQRGDEKVEITLDFAELKQRAADAASSTKKALVSSAGNVRQSGVTFIKEGKQAWNELRTSVAVRNDKRVVIAVKQSTIDFAGRTVLWTVLMIVFSRVFLAWARRFHWGWADSFNRPRTVRDRSLGGREVVVKNGIKLWEGGPFKWSARNSVQGLSPLDYVKTDARSEKELNRLKAGSDPFTFKKSQSETRLPAWWPGPEQAPKLPSETTAQAQREANALLNDMLERRMNGIDFESHNIIKLRELCRNYGAEVKFGTTNTRDAFYRTALQLVHNACIRGVEFPNEGVVNFTAGLARNIGIDVKKAAIMVIASVAAQTRATFLQTWALHERGEIESAHKELQGLIRIHENFSPNRNSPEMDMVARGLTYLPLEDRRELLEMYIFAGGNNTEWLAKEALGLTDQN</sequence>
<dbReference type="AlphaFoldDB" id="A0A2K1JPC0"/>
<reference evidence="1 3" key="2">
    <citation type="journal article" date="2018" name="Plant J.">
        <title>The Physcomitrella patens chromosome-scale assembly reveals moss genome structure and evolution.</title>
        <authorList>
            <person name="Lang D."/>
            <person name="Ullrich K.K."/>
            <person name="Murat F."/>
            <person name="Fuchs J."/>
            <person name="Jenkins J."/>
            <person name="Haas F.B."/>
            <person name="Piednoel M."/>
            <person name="Gundlach H."/>
            <person name="Van Bel M."/>
            <person name="Meyberg R."/>
            <person name="Vives C."/>
            <person name="Morata J."/>
            <person name="Symeonidi A."/>
            <person name="Hiss M."/>
            <person name="Muchero W."/>
            <person name="Kamisugi Y."/>
            <person name="Saleh O."/>
            <person name="Blanc G."/>
            <person name="Decker E.L."/>
            <person name="van Gessel N."/>
            <person name="Grimwood J."/>
            <person name="Hayes R.D."/>
            <person name="Graham S.W."/>
            <person name="Gunter L.E."/>
            <person name="McDaniel S.F."/>
            <person name="Hoernstein S.N.W."/>
            <person name="Larsson A."/>
            <person name="Li F.W."/>
            <person name="Perroud P.F."/>
            <person name="Phillips J."/>
            <person name="Ranjan P."/>
            <person name="Rokshar D.S."/>
            <person name="Rothfels C.J."/>
            <person name="Schneider L."/>
            <person name="Shu S."/>
            <person name="Stevenson D.W."/>
            <person name="Thummler F."/>
            <person name="Tillich M."/>
            <person name="Villarreal Aguilar J.C."/>
            <person name="Widiez T."/>
            <person name="Wong G.K."/>
            <person name="Wymore A."/>
            <person name="Zhang Y."/>
            <person name="Zimmer A.D."/>
            <person name="Quatrano R.S."/>
            <person name="Mayer K.F.X."/>
            <person name="Goodstein D."/>
            <person name="Casacuberta J.M."/>
            <person name="Vandepoele K."/>
            <person name="Reski R."/>
            <person name="Cuming A.C."/>
            <person name="Tuskan G.A."/>
            <person name="Maumus F."/>
            <person name="Salse J."/>
            <person name="Schmutz J."/>
            <person name="Rensing S.A."/>
        </authorList>
    </citation>
    <scope>NUCLEOTIDE SEQUENCE [LARGE SCALE GENOMIC DNA]</scope>
    <source>
        <strain evidence="2 3">cv. Gransden 2004</strain>
    </source>
</reference>
<dbReference type="OMA" id="RICRMSG"/>
<evidence type="ECO:0000313" key="3">
    <source>
        <dbReference type="Proteomes" id="UP000006727"/>
    </source>
</evidence>
<organism evidence="1">
    <name type="scientific">Physcomitrium patens</name>
    <name type="common">Spreading-leaved earth moss</name>
    <name type="synonym">Physcomitrella patens</name>
    <dbReference type="NCBI Taxonomy" id="3218"/>
    <lineage>
        <taxon>Eukaryota</taxon>
        <taxon>Viridiplantae</taxon>
        <taxon>Streptophyta</taxon>
        <taxon>Embryophyta</taxon>
        <taxon>Bryophyta</taxon>
        <taxon>Bryophytina</taxon>
        <taxon>Bryopsida</taxon>
        <taxon>Funariidae</taxon>
        <taxon>Funariales</taxon>
        <taxon>Funariaceae</taxon>
        <taxon>Physcomitrium</taxon>
    </lineage>
</organism>
<gene>
    <name evidence="2" type="primary">LOC112289992</name>
    <name evidence="1" type="ORF">PHYPA_015779</name>
</gene>
<dbReference type="EnsemblPlants" id="Pp3c12_3930V3.2">
    <property type="protein sequence ID" value="Pp3c12_3930V3.2"/>
    <property type="gene ID" value="Pp3c12_3930"/>
</dbReference>
<dbReference type="PaxDb" id="3218-PP1S246_126V6.1"/>
<proteinExistence type="predicted"/>